<proteinExistence type="predicted"/>
<gene>
    <name evidence="3" type="ORF">SAMN02745121_06268</name>
</gene>
<keyword evidence="4" id="KW-1185">Reference proteome</keyword>
<evidence type="ECO:0000259" key="2">
    <source>
        <dbReference type="Pfam" id="PF01610"/>
    </source>
</evidence>
<dbReference type="Pfam" id="PF01610">
    <property type="entry name" value="DDE_Tnp_ISL3"/>
    <property type="match status" value="1"/>
</dbReference>
<dbReference type="Proteomes" id="UP000199400">
    <property type="component" value="Unassembled WGS sequence"/>
</dbReference>
<dbReference type="AlphaFoldDB" id="A0A1I2EUD9"/>
<sequence>MGRRRHSNMRVWSFEFPVGTCHRERFAQHGFMNEEELYGKVLGLSDPWRVESVDLRLTEGEILIHVDQDDVRLPCPERGKPCALHDHAEERRWRHLDTCQGPAREPPGLLRYAVAGAARGHQSCRNGHGVAVRERDPECVPSAESKIVIVQFHVMQHMNKAVDKVRRDEHRQLLSVRDQALTGSRFLGAENEPRKKLPRNQATASRGRTILSGGGKDRGRQN</sequence>
<protein>
    <submittedName>
        <fullName evidence="3">Transposase</fullName>
    </submittedName>
</protein>
<evidence type="ECO:0000313" key="3">
    <source>
        <dbReference type="EMBL" id="SFE95931.1"/>
    </source>
</evidence>
<name>A0A1I2EUD9_9BACT</name>
<feature type="region of interest" description="Disordered" evidence="1">
    <location>
        <begin position="189"/>
        <end position="222"/>
    </location>
</feature>
<dbReference type="InterPro" id="IPR002560">
    <property type="entry name" value="Transposase_DDE"/>
</dbReference>
<accession>A0A1I2EUD9</accession>
<dbReference type="EMBL" id="FOMX01000023">
    <property type="protein sequence ID" value="SFE95931.1"/>
    <property type="molecule type" value="Genomic_DNA"/>
</dbReference>
<feature type="domain" description="Transposase IS204/IS1001/IS1096/IS1165 DDE" evidence="2">
    <location>
        <begin position="139"/>
        <end position="192"/>
    </location>
</feature>
<organism evidence="3 4">
    <name type="scientific">Nannocystis exedens</name>
    <dbReference type="NCBI Taxonomy" id="54"/>
    <lineage>
        <taxon>Bacteria</taxon>
        <taxon>Pseudomonadati</taxon>
        <taxon>Myxococcota</taxon>
        <taxon>Polyangia</taxon>
        <taxon>Nannocystales</taxon>
        <taxon>Nannocystaceae</taxon>
        <taxon>Nannocystis</taxon>
    </lineage>
</organism>
<evidence type="ECO:0000256" key="1">
    <source>
        <dbReference type="SAM" id="MobiDB-lite"/>
    </source>
</evidence>
<dbReference type="STRING" id="54.SAMN02745121_06268"/>
<evidence type="ECO:0000313" key="4">
    <source>
        <dbReference type="Proteomes" id="UP000199400"/>
    </source>
</evidence>
<reference evidence="4" key="1">
    <citation type="submission" date="2016-10" db="EMBL/GenBank/DDBJ databases">
        <authorList>
            <person name="Varghese N."/>
            <person name="Submissions S."/>
        </authorList>
    </citation>
    <scope>NUCLEOTIDE SEQUENCE [LARGE SCALE GENOMIC DNA]</scope>
    <source>
        <strain evidence="4">ATCC 25963</strain>
    </source>
</reference>